<proteinExistence type="predicted"/>
<dbReference type="InParanoid" id="C7ZK59"/>
<dbReference type="AlphaFoldDB" id="C7ZK59"/>
<dbReference type="OrthoDB" id="3521506at2759"/>
<dbReference type="RefSeq" id="XP_003041330.1">
    <property type="nucleotide sequence ID" value="XM_003041284.1"/>
</dbReference>
<dbReference type="GeneID" id="9676133"/>
<dbReference type="OMA" id="WTPKMIR"/>
<gene>
    <name evidence="1" type="ORF">NECHADRAFT_86820</name>
</gene>
<dbReference type="Proteomes" id="UP000005206">
    <property type="component" value="Chromosome 11"/>
</dbReference>
<dbReference type="eggNOG" id="ENOG502SXMX">
    <property type="taxonomic scope" value="Eukaryota"/>
</dbReference>
<dbReference type="KEGG" id="nhe:NECHADRAFT_86820"/>
<evidence type="ECO:0000313" key="1">
    <source>
        <dbReference type="EMBL" id="EEU35617.1"/>
    </source>
</evidence>
<reference evidence="1 2" key="1">
    <citation type="journal article" date="2009" name="PLoS Genet.">
        <title>The genome of Nectria haematococca: contribution of supernumerary chromosomes to gene expansion.</title>
        <authorList>
            <person name="Coleman J.J."/>
            <person name="Rounsley S.D."/>
            <person name="Rodriguez-Carres M."/>
            <person name="Kuo A."/>
            <person name="Wasmann C.C."/>
            <person name="Grimwood J."/>
            <person name="Schmutz J."/>
            <person name="Taga M."/>
            <person name="White G.J."/>
            <person name="Zhou S."/>
            <person name="Schwartz D.C."/>
            <person name="Freitag M."/>
            <person name="Ma L.J."/>
            <person name="Danchin E.G."/>
            <person name="Henrissat B."/>
            <person name="Coutinho P.M."/>
            <person name="Nelson D.R."/>
            <person name="Straney D."/>
            <person name="Napoli C.A."/>
            <person name="Barker B.M."/>
            <person name="Gribskov M."/>
            <person name="Rep M."/>
            <person name="Kroken S."/>
            <person name="Molnar I."/>
            <person name="Rensing C."/>
            <person name="Kennell J.C."/>
            <person name="Zamora J."/>
            <person name="Farman M.L."/>
            <person name="Selker E.U."/>
            <person name="Salamov A."/>
            <person name="Shapiro H."/>
            <person name="Pangilinan J."/>
            <person name="Lindquist E."/>
            <person name="Lamers C."/>
            <person name="Grigoriev I.V."/>
            <person name="Geiser D.M."/>
            <person name="Covert S.F."/>
            <person name="Temporini E."/>
            <person name="Vanetten H.D."/>
        </authorList>
    </citation>
    <scope>NUCLEOTIDE SEQUENCE [LARGE SCALE GENOMIC DNA]</scope>
    <source>
        <strain evidence="2">ATCC MYA-4622 / CBS 123669 / FGSC 9596 / NRRL 45880 / 77-13-4</strain>
    </source>
</reference>
<dbReference type="EMBL" id="GG698937">
    <property type="protein sequence ID" value="EEU35617.1"/>
    <property type="molecule type" value="Genomic_DNA"/>
</dbReference>
<keyword evidence="2" id="KW-1185">Reference proteome</keyword>
<organism evidence="1 2">
    <name type="scientific">Fusarium vanettenii (strain ATCC MYA-4622 / CBS 123669 / FGSC 9596 / NRRL 45880 / 77-13-4)</name>
    <name type="common">Fusarium solani subsp. pisi</name>
    <dbReference type="NCBI Taxonomy" id="660122"/>
    <lineage>
        <taxon>Eukaryota</taxon>
        <taxon>Fungi</taxon>
        <taxon>Dikarya</taxon>
        <taxon>Ascomycota</taxon>
        <taxon>Pezizomycotina</taxon>
        <taxon>Sordariomycetes</taxon>
        <taxon>Hypocreomycetidae</taxon>
        <taxon>Hypocreales</taxon>
        <taxon>Nectriaceae</taxon>
        <taxon>Fusarium</taxon>
        <taxon>Fusarium solani species complex</taxon>
        <taxon>Fusarium vanettenii</taxon>
    </lineage>
</organism>
<accession>C7ZK59</accession>
<sequence length="115" mass="13158">MGRQCKSTKKLLALFIDEIPDDKLLEFSDTPGEIYSQQNFRLDLQGKTSSGGWNLQIQVNYGAETEALQAMAPDTISGPVLVTLELPMTPEEIREEFRNKIIQPQPQPRKRKRKR</sequence>
<evidence type="ECO:0000313" key="2">
    <source>
        <dbReference type="Proteomes" id="UP000005206"/>
    </source>
</evidence>
<dbReference type="VEuPathDB" id="FungiDB:NECHADRAFT_86820"/>
<dbReference type="HOGENOM" id="CLU_153361_0_0_1"/>
<protein>
    <submittedName>
        <fullName evidence="1">Uncharacterized protein</fullName>
    </submittedName>
</protein>
<name>C7ZK59_FUSV7</name>